<evidence type="ECO:0000256" key="9">
    <source>
        <dbReference type="SAM" id="MobiDB-lite"/>
    </source>
</evidence>
<dbReference type="GO" id="GO:0003755">
    <property type="term" value="F:peptidyl-prolyl cis-trans isomerase activity"/>
    <property type="evidence" value="ECO:0007669"/>
    <property type="project" value="UniProtKB-KW"/>
</dbReference>
<name>A0A813M2B3_9BILA</name>
<evidence type="ECO:0000256" key="7">
    <source>
        <dbReference type="PROSITE-ProRule" id="PRU00277"/>
    </source>
</evidence>
<sequence length="414" mass="46737">MTAEQDLNKQEPQLVDITPNQDGGVLKQILREGHGDEKSMTGDTVFVHYTGTLLDGTKFDSSRDRGEQFSFEVGRGSVIKGWDMGIPTMKRGELAKFTIRSEYAYGSSGSPPTIPPDATLIFEIELFDFHGEDLSENKDKSIIRRKIKAGSGYSSPNDGARVVVNLKGMDSTGRVFDQRENVEFEIGEGSSLNIIPGIEQALTKFKKEEHSRLLIKSNQAWGSKANQEFGLSENSDVVYEVELKSFEKAKESWQLNGKEKIEQSELLKNKGTDLFKQGKYELALKKYKKIVDFLQNEVYDLEEDKTTSSKLQLAANLNIAACYLKIKDYRQALEACQKAIELDAKNEKGLFRMAQAYYGLSEFQDAIKYFNQVAEINPDNKEAVHYANLSKQKIKEAHEKEKALYSKMFSAFSK</sequence>
<dbReference type="PROSITE" id="PS50059">
    <property type="entry name" value="FKBP_PPIASE"/>
    <property type="match status" value="2"/>
</dbReference>
<evidence type="ECO:0000313" key="11">
    <source>
        <dbReference type="EMBL" id="CAF0704130.1"/>
    </source>
</evidence>
<dbReference type="PROSITE" id="PS50005">
    <property type="entry name" value="TPR"/>
    <property type="match status" value="3"/>
</dbReference>
<dbReference type="InterPro" id="IPR046357">
    <property type="entry name" value="PPIase_dom_sf"/>
</dbReference>
<protein>
    <recommendedName>
        <fullName evidence="2 7">peptidylprolyl isomerase</fullName>
        <ecNumber evidence="2 7">5.2.1.8</ecNumber>
    </recommendedName>
</protein>
<dbReference type="Gene3D" id="3.10.50.40">
    <property type="match status" value="2"/>
</dbReference>
<feature type="domain" description="PPIase FKBP-type" evidence="10">
    <location>
        <begin position="42"/>
        <end position="130"/>
    </location>
</feature>
<feature type="repeat" description="TPR" evidence="8">
    <location>
        <begin position="347"/>
        <end position="380"/>
    </location>
</feature>
<organism evidence="11 12">
    <name type="scientific">Brachionus calyciflorus</name>
    <dbReference type="NCBI Taxonomy" id="104777"/>
    <lineage>
        <taxon>Eukaryota</taxon>
        <taxon>Metazoa</taxon>
        <taxon>Spiralia</taxon>
        <taxon>Gnathifera</taxon>
        <taxon>Rotifera</taxon>
        <taxon>Eurotatoria</taxon>
        <taxon>Monogononta</taxon>
        <taxon>Pseudotrocha</taxon>
        <taxon>Ploima</taxon>
        <taxon>Brachionidae</taxon>
        <taxon>Brachionus</taxon>
    </lineage>
</organism>
<reference evidence="11" key="1">
    <citation type="submission" date="2021-02" db="EMBL/GenBank/DDBJ databases">
        <authorList>
            <person name="Nowell W R."/>
        </authorList>
    </citation>
    <scope>NUCLEOTIDE SEQUENCE</scope>
    <source>
        <strain evidence="11">Ploen Becks lab</strain>
    </source>
</reference>
<feature type="region of interest" description="Disordered" evidence="9">
    <location>
        <begin position="1"/>
        <end position="20"/>
    </location>
</feature>
<dbReference type="FunFam" id="3.10.50.40:FF:000056">
    <property type="entry name" value="Peptidylprolyl isomerase"/>
    <property type="match status" value="1"/>
</dbReference>
<evidence type="ECO:0000256" key="2">
    <source>
        <dbReference type="ARBA" id="ARBA00013194"/>
    </source>
</evidence>
<evidence type="ECO:0000256" key="6">
    <source>
        <dbReference type="ARBA" id="ARBA00023235"/>
    </source>
</evidence>
<keyword evidence="3" id="KW-0677">Repeat</keyword>
<keyword evidence="6 7" id="KW-0413">Isomerase</keyword>
<keyword evidence="5 7" id="KW-0697">Rotamase</keyword>
<evidence type="ECO:0000256" key="4">
    <source>
        <dbReference type="ARBA" id="ARBA00022803"/>
    </source>
</evidence>
<dbReference type="InterPro" id="IPR050754">
    <property type="entry name" value="FKBP4/5/8-like"/>
</dbReference>
<keyword evidence="12" id="KW-1185">Reference proteome</keyword>
<dbReference type="PANTHER" id="PTHR46512:SF9">
    <property type="entry name" value="PEPTIDYLPROLYL ISOMERASE"/>
    <property type="match status" value="1"/>
</dbReference>
<dbReference type="InterPro" id="IPR019734">
    <property type="entry name" value="TPR_rpt"/>
</dbReference>
<dbReference type="OrthoDB" id="433738at2759"/>
<dbReference type="Pfam" id="PF00254">
    <property type="entry name" value="FKBP_C"/>
    <property type="match status" value="2"/>
</dbReference>
<evidence type="ECO:0000256" key="8">
    <source>
        <dbReference type="PROSITE-ProRule" id="PRU00339"/>
    </source>
</evidence>
<dbReference type="Gene3D" id="1.25.40.10">
    <property type="entry name" value="Tetratricopeptide repeat domain"/>
    <property type="match status" value="1"/>
</dbReference>
<proteinExistence type="predicted"/>
<comment type="catalytic activity">
    <reaction evidence="1 7">
        <text>[protein]-peptidylproline (omega=180) = [protein]-peptidylproline (omega=0)</text>
        <dbReference type="Rhea" id="RHEA:16237"/>
        <dbReference type="Rhea" id="RHEA-COMP:10747"/>
        <dbReference type="Rhea" id="RHEA-COMP:10748"/>
        <dbReference type="ChEBI" id="CHEBI:83833"/>
        <dbReference type="ChEBI" id="CHEBI:83834"/>
        <dbReference type="EC" id="5.2.1.8"/>
    </reaction>
</comment>
<dbReference type="PROSITE" id="PS50293">
    <property type="entry name" value="TPR_REGION"/>
    <property type="match status" value="1"/>
</dbReference>
<evidence type="ECO:0000256" key="3">
    <source>
        <dbReference type="ARBA" id="ARBA00022737"/>
    </source>
</evidence>
<dbReference type="AlphaFoldDB" id="A0A813M2B3"/>
<comment type="caution">
    <text evidence="11">The sequence shown here is derived from an EMBL/GenBank/DDBJ whole genome shotgun (WGS) entry which is preliminary data.</text>
</comment>
<dbReference type="Proteomes" id="UP000663879">
    <property type="component" value="Unassembled WGS sequence"/>
</dbReference>
<gene>
    <name evidence="11" type="ORF">OXX778_LOCUS115</name>
</gene>
<feature type="domain" description="PPIase FKBP-type" evidence="10">
    <location>
        <begin position="159"/>
        <end position="247"/>
    </location>
</feature>
<keyword evidence="4 8" id="KW-0802">TPR repeat</keyword>
<dbReference type="SUPFAM" id="SSF54534">
    <property type="entry name" value="FKBP-like"/>
    <property type="match status" value="2"/>
</dbReference>
<dbReference type="SUPFAM" id="SSF48452">
    <property type="entry name" value="TPR-like"/>
    <property type="match status" value="1"/>
</dbReference>
<dbReference type="EMBL" id="CAJNOC010000005">
    <property type="protein sequence ID" value="CAF0704130.1"/>
    <property type="molecule type" value="Genomic_DNA"/>
</dbReference>
<evidence type="ECO:0000259" key="10">
    <source>
        <dbReference type="PROSITE" id="PS50059"/>
    </source>
</evidence>
<evidence type="ECO:0000256" key="5">
    <source>
        <dbReference type="ARBA" id="ARBA00023110"/>
    </source>
</evidence>
<accession>A0A813M2B3</accession>
<dbReference type="Pfam" id="PF14559">
    <property type="entry name" value="TPR_19"/>
    <property type="match status" value="1"/>
</dbReference>
<dbReference type="PANTHER" id="PTHR46512">
    <property type="entry name" value="PEPTIDYLPROLYL ISOMERASE"/>
    <property type="match status" value="1"/>
</dbReference>
<dbReference type="FunFam" id="1.25.40.10:FF:000008">
    <property type="entry name" value="Peptidylprolyl isomerase"/>
    <property type="match status" value="1"/>
</dbReference>
<evidence type="ECO:0000256" key="1">
    <source>
        <dbReference type="ARBA" id="ARBA00000971"/>
    </source>
</evidence>
<dbReference type="FunFam" id="3.10.50.40:FF:000013">
    <property type="entry name" value="Peptidylprolyl isomerase"/>
    <property type="match status" value="1"/>
</dbReference>
<evidence type="ECO:0000313" key="12">
    <source>
        <dbReference type="Proteomes" id="UP000663879"/>
    </source>
</evidence>
<dbReference type="EC" id="5.2.1.8" evidence="2 7"/>
<dbReference type="InterPro" id="IPR001179">
    <property type="entry name" value="PPIase_FKBP_dom"/>
</dbReference>
<dbReference type="InterPro" id="IPR011990">
    <property type="entry name" value="TPR-like_helical_dom_sf"/>
</dbReference>
<feature type="repeat" description="TPR" evidence="8">
    <location>
        <begin position="264"/>
        <end position="297"/>
    </location>
</feature>
<feature type="repeat" description="TPR" evidence="8">
    <location>
        <begin position="313"/>
        <end position="346"/>
    </location>
</feature>
<dbReference type="SMART" id="SM00028">
    <property type="entry name" value="TPR"/>
    <property type="match status" value="3"/>
</dbReference>